<dbReference type="RefSeq" id="WP_034826887.1">
    <property type="nucleotide sequence ID" value="NZ_AWFA01000023.1"/>
</dbReference>
<dbReference type="InterPro" id="IPR010131">
    <property type="entry name" value="MdtP/NodT-like"/>
</dbReference>
<comment type="similarity">
    <text evidence="1">Belongs to the outer membrane factor (OMF) (TC 1.B.17) family.</text>
</comment>
<proteinExistence type="inferred from homology"/>
<keyword evidence="3" id="KW-1185">Reference proteome</keyword>
<sequence length="429" mass="45241">MQQFLWATLFLALSLPAQAQAGFCETGPDYNKASDIDAEAPLTLDAVLSEIRRASPETRVAGLEILARAADAEQAGRPLNPVLSIELEEFAGSGALSGLNEAETTIGVEQTLQLGGKRQRAQAAARALTALASAECAVILRETELQGTILFYDYVHALNDAALLETAAETAEELASTVRKRVAAGAAPPPEQIRAESAAASAEASASFAKGLSERRRYELASLWGEANPLFTLAEAEDSAFGARLSTETQLAHPELDRATASDNALRAAIDVERAAAMPDITVSAGFRRFESTGDSAVVAGVSVPLPLFDRNRGATRAAEIRAEAGQINVIAVEARLRAQQRGAVAAVTSARQRLAILEETVLPSAVAAYDASIQGYAAGKFDLTTTFDARNALLEAERSVLDAKHTLRVETARLKSLVGAAPFSGEQK</sequence>
<dbReference type="Proteomes" id="UP000249123">
    <property type="component" value="Unassembled WGS sequence"/>
</dbReference>
<organism evidence="2 3">
    <name type="scientific">Hyphomonas pacifica</name>
    <dbReference type="NCBI Taxonomy" id="1280941"/>
    <lineage>
        <taxon>Bacteria</taxon>
        <taxon>Pseudomonadati</taxon>
        <taxon>Pseudomonadota</taxon>
        <taxon>Alphaproteobacteria</taxon>
        <taxon>Hyphomonadales</taxon>
        <taxon>Hyphomonadaceae</taxon>
        <taxon>Hyphomonas</taxon>
    </lineage>
</organism>
<dbReference type="OrthoDB" id="9791261at2"/>
<comment type="caution">
    <text evidence="2">The sequence shown here is derived from an EMBL/GenBank/DDBJ whole genome shotgun (WGS) entry which is preliminary data.</text>
</comment>
<evidence type="ECO:0008006" key="4">
    <source>
        <dbReference type="Google" id="ProtNLM"/>
    </source>
</evidence>
<dbReference type="PANTHER" id="PTHR30203">
    <property type="entry name" value="OUTER MEMBRANE CATION EFFLUX PROTEIN"/>
    <property type="match status" value="1"/>
</dbReference>
<evidence type="ECO:0000313" key="2">
    <source>
        <dbReference type="EMBL" id="RAN34505.1"/>
    </source>
</evidence>
<reference evidence="2 3" key="1">
    <citation type="submission" date="2013-04" db="EMBL/GenBank/DDBJ databases">
        <title>Hyphomonas sp. T24B3 Genome Sequencing.</title>
        <authorList>
            <person name="Lai Q."/>
            <person name="Shao Z."/>
        </authorList>
    </citation>
    <scope>NUCLEOTIDE SEQUENCE [LARGE SCALE GENOMIC DNA]</scope>
    <source>
        <strain evidence="2 3">T24B3</strain>
    </source>
</reference>
<dbReference type="AlphaFoldDB" id="A0A062U3T2"/>
<dbReference type="Gene3D" id="1.20.1600.10">
    <property type="entry name" value="Outer membrane efflux proteins (OEP)"/>
    <property type="match status" value="1"/>
</dbReference>
<accession>A0A062U3T2</accession>
<evidence type="ECO:0000256" key="1">
    <source>
        <dbReference type="ARBA" id="ARBA00007613"/>
    </source>
</evidence>
<dbReference type="SUPFAM" id="SSF56954">
    <property type="entry name" value="Outer membrane efflux proteins (OEP)"/>
    <property type="match status" value="1"/>
</dbReference>
<dbReference type="InterPro" id="IPR003423">
    <property type="entry name" value="OMP_efflux"/>
</dbReference>
<dbReference type="PANTHER" id="PTHR30203:SF24">
    <property type="entry name" value="BLR4935 PROTEIN"/>
    <property type="match status" value="1"/>
</dbReference>
<dbReference type="eggNOG" id="COG1538">
    <property type="taxonomic scope" value="Bacteria"/>
</dbReference>
<name>A0A062U3T2_9PROT</name>
<gene>
    <name evidence="2" type="ORF">HY3_11065</name>
</gene>
<dbReference type="EMBL" id="AWFB01000011">
    <property type="protein sequence ID" value="RAN34505.1"/>
    <property type="molecule type" value="Genomic_DNA"/>
</dbReference>
<protein>
    <recommendedName>
        <fullName evidence="4">Transporter</fullName>
    </recommendedName>
</protein>
<dbReference type="Pfam" id="PF02321">
    <property type="entry name" value="OEP"/>
    <property type="match status" value="1"/>
</dbReference>
<evidence type="ECO:0000313" key="3">
    <source>
        <dbReference type="Proteomes" id="UP000249123"/>
    </source>
</evidence>
<dbReference type="GO" id="GO:0015562">
    <property type="term" value="F:efflux transmembrane transporter activity"/>
    <property type="evidence" value="ECO:0007669"/>
    <property type="project" value="InterPro"/>
</dbReference>
<dbReference type="STRING" id="1280941.HY2_02795"/>